<organism evidence="1">
    <name type="scientific">Candidatus Electrothrix aestuarii</name>
    <dbReference type="NCBI Taxonomy" id="3062594"/>
    <lineage>
        <taxon>Bacteria</taxon>
        <taxon>Pseudomonadati</taxon>
        <taxon>Thermodesulfobacteriota</taxon>
        <taxon>Desulfobulbia</taxon>
        <taxon>Desulfobulbales</taxon>
        <taxon>Desulfobulbaceae</taxon>
        <taxon>Candidatus Electrothrix</taxon>
    </lineage>
</organism>
<reference evidence="1" key="1">
    <citation type="journal article" date="2024" name="Syst. Appl. Microbiol.">
        <title>First single-strain enrichments of Electrothrix cable bacteria, description of E. aestuarii sp. nov. and E. rattekaaiensis sp. nov., and proposal of a cable bacteria taxonomy following the rules of the SeqCode.</title>
        <authorList>
            <person name="Plum-Jensen L.E."/>
            <person name="Schramm A."/>
            <person name="Marshall I.P.G."/>
        </authorList>
    </citation>
    <scope>NUCLEOTIDE SEQUENCE</scope>
    <source>
        <strain evidence="1">Rat1</strain>
    </source>
</reference>
<protein>
    <submittedName>
        <fullName evidence="1">Uncharacterized protein</fullName>
    </submittedName>
</protein>
<name>A0AAU8LYS0_9BACT</name>
<dbReference type="EMBL" id="CP159373">
    <property type="protein sequence ID" value="XCN74709.1"/>
    <property type="molecule type" value="Genomic_DNA"/>
</dbReference>
<sequence length="55" mass="6164">MKRRKYSSKMKAKVSQERFEATLPYSRALLFPYDGAVNSVPEGQPGNSPVIYRGG</sequence>
<dbReference type="KEGG" id="eaj:Q3M24_08200"/>
<dbReference type="AlphaFoldDB" id="A0AAU8LYS0"/>
<evidence type="ECO:0000313" key="1">
    <source>
        <dbReference type="EMBL" id="XCN74709.1"/>
    </source>
</evidence>
<reference evidence="1" key="2">
    <citation type="submission" date="2024-06" db="EMBL/GenBank/DDBJ databases">
        <authorList>
            <person name="Plum-Jensen L.E."/>
            <person name="Schramm A."/>
            <person name="Marshall I.P.G."/>
        </authorList>
    </citation>
    <scope>NUCLEOTIDE SEQUENCE</scope>
    <source>
        <strain evidence="1">Rat1</strain>
    </source>
</reference>
<gene>
    <name evidence="1" type="ORF">Q3M24_08200</name>
</gene>
<accession>A0AAU8LYS0</accession>
<proteinExistence type="predicted"/>